<dbReference type="EMBL" id="MK689364">
    <property type="protein sequence ID" value="QBZ70832.1"/>
    <property type="molecule type" value="Genomic_DNA"/>
</dbReference>
<dbReference type="Proteomes" id="UP000297195">
    <property type="component" value="Segment"/>
</dbReference>
<evidence type="ECO:0000313" key="1">
    <source>
        <dbReference type="EMBL" id="QBZ70832.1"/>
    </source>
</evidence>
<protein>
    <submittedName>
        <fullName evidence="1">Uncharacterized protein</fullName>
    </submittedName>
</protein>
<keyword evidence="2" id="KW-1185">Reference proteome</keyword>
<evidence type="ECO:0000313" key="2">
    <source>
        <dbReference type="Proteomes" id="UP000297195"/>
    </source>
</evidence>
<organism evidence="1 2">
    <name type="scientific">Edwardsiella phage pEt-SU</name>
    <dbReference type="NCBI Taxonomy" id="2562142"/>
    <lineage>
        <taxon>Viruses</taxon>
        <taxon>Duplodnaviria</taxon>
        <taxon>Heunggongvirae</taxon>
        <taxon>Uroviricota</taxon>
        <taxon>Caudoviricetes</taxon>
        <taxon>Chimalliviridae</taxon>
        <taxon>Petsuvirus</taxon>
        <taxon>Petsuvirus pEtSU</taxon>
    </lineage>
</organism>
<proteinExistence type="predicted"/>
<sequence length="233" mass="27093">MKMVELLVGYDMEKLYSGEVSPVSTDMITDIHIKSDDELTPSERRQFETELSDLIHKHFVTNKRRLEQELLKRQYNVKELRIFYTDYMEYREDDFYHCLARGSENFLAKLKSGEVEKLSRSFILATGILSEHTLDQFDRFAKSVQSKISVQEESVSTEAIRTCLNNMVGLTEPECLVLFGRFGTIGMSGAFVHHYNRLVPLAEIEYAFRDLNFPQDVLIAAMIKYTKDHPIKE</sequence>
<accession>A0A4D6DX22</accession>
<gene>
    <name evidence="1" type="ORF">pETSU_251</name>
</gene>
<name>A0A4D6DX22_9CAUD</name>
<reference evidence="1 2" key="1">
    <citation type="submission" date="2019-03" db="EMBL/GenBank/DDBJ databases">
        <authorList>
            <person name="Kim S.G."/>
            <person name="Park S.C."/>
        </authorList>
    </citation>
    <scope>NUCLEOTIDE SEQUENCE [LARGE SCALE GENOMIC DNA]</scope>
</reference>